<gene>
    <name evidence="3" type="ORF">M427DRAFT_155371</name>
</gene>
<dbReference type="Proteomes" id="UP000070544">
    <property type="component" value="Unassembled WGS sequence"/>
</dbReference>
<sequence>MEHYYDHDHEHDHKRKILMANADPDTLRQVLARSFAEIIALRTILVEEQRAREEAERGLEEAEVLANDLRRRVEGLEEAVWKAGLGGSVGVGECDGMDLGGPNEGQGQQVQDGNVHLPSPKESTGFGFHEEVDWATHPLAQAQSHAQSHPHTPQPNPHPHAHPTHPHAPSTAPTQPPSYPSSPNHPLPPAPPPAPPSTPTPTCPNCAIYRSAVDKAAYNDTWLRTALGHDLSYIHDATSRAERAAKEAREILDGMLGRLGVSCQPGCGVLPPKLPAPAPLPVPAPAPTQVMYAPVNMARDVGSDMWDEVYGHVRQENANAGSAVAATPMQY</sequence>
<keyword evidence="1" id="KW-0175">Coiled coil</keyword>
<reference evidence="3 4" key="1">
    <citation type="journal article" date="2015" name="Genome Biol. Evol.">
        <title>Phylogenomic analyses indicate that early fungi evolved digesting cell walls of algal ancestors of land plants.</title>
        <authorList>
            <person name="Chang Y."/>
            <person name="Wang S."/>
            <person name="Sekimoto S."/>
            <person name="Aerts A.L."/>
            <person name="Choi C."/>
            <person name="Clum A."/>
            <person name="LaButti K.M."/>
            <person name="Lindquist E.A."/>
            <person name="Yee Ngan C."/>
            <person name="Ohm R.A."/>
            <person name="Salamov A.A."/>
            <person name="Grigoriev I.V."/>
            <person name="Spatafora J.W."/>
            <person name="Berbee M.L."/>
        </authorList>
    </citation>
    <scope>NUCLEOTIDE SEQUENCE [LARGE SCALE GENOMIC DNA]</scope>
    <source>
        <strain evidence="3 4">JEL478</strain>
    </source>
</reference>
<evidence type="ECO:0000313" key="4">
    <source>
        <dbReference type="Proteomes" id="UP000070544"/>
    </source>
</evidence>
<dbReference type="AlphaFoldDB" id="A0A139AFG9"/>
<dbReference type="EMBL" id="KQ965762">
    <property type="protein sequence ID" value="KXS15439.1"/>
    <property type="molecule type" value="Genomic_DNA"/>
</dbReference>
<feature type="compositionally biased region" description="Pro residues" evidence="2">
    <location>
        <begin position="174"/>
        <end position="200"/>
    </location>
</feature>
<evidence type="ECO:0000256" key="1">
    <source>
        <dbReference type="SAM" id="Coils"/>
    </source>
</evidence>
<keyword evidence="4" id="KW-1185">Reference proteome</keyword>
<organism evidence="3 4">
    <name type="scientific">Gonapodya prolifera (strain JEL478)</name>
    <name type="common">Monoblepharis prolifera</name>
    <dbReference type="NCBI Taxonomy" id="1344416"/>
    <lineage>
        <taxon>Eukaryota</taxon>
        <taxon>Fungi</taxon>
        <taxon>Fungi incertae sedis</taxon>
        <taxon>Chytridiomycota</taxon>
        <taxon>Chytridiomycota incertae sedis</taxon>
        <taxon>Monoblepharidomycetes</taxon>
        <taxon>Monoblepharidales</taxon>
        <taxon>Gonapodyaceae</taxon>
        <taxon>Gonapodya</taxon>
    </lineage>
</organism>
<proteinExistence type="predicted"/>
<feature type="coiled-coil region" evidence="1">
    <location>
        <begin position="45"/>
        <end position="79"/>
    </location>
</feature>
<evidence type="ECO:0000313" key="3">
    <source>
        <dbReference type="EMBL" id="KXS15439.1"/>
    </source>
</evidence>
<protein>
    <submittedName>
        <fullName evidence="3">Uncharacterized protein</fullName>
    </submittedName>
</protein>
<feature type="region of interest" description="Disordered" evidence="2">
    <location>
        <begin position="141"/>
        <end position="200"/>
    </location>
</feature>
<evidence type="ECO:0000256" key="2">
    <source>
        <dbReference type="SAM" id="MobiDB-lite"/>
    </source>
</evidence>
<accession>A0A139AFG9</accession>
<feature type="region of interest" description="Disordered" evidence="2">
    <location>
        <begin position="93"/>
        <end position="126"/>
    </location>
</feature>
<name>A0A139AFG9_GONPJ</name>